<dbReference type="OrthoDB" id="5594015at2759"/>
<dbReference type="GO" id="GO:0000993">
    <property type="term" value="F:RNA polymerase II complex binding"/>
    <property type="evidence" value="ECO:0007669"/>
    <property type="project" value="TreeGrafter"/>
</dbReference>
<evidence type="ECO:0000313" key="3">
    <source>
        <dbReference type="EMBL" id="CAD5123251.1"/>
    </source>
</evidence>
<name>A0A7I8W3W9_9ANNE</name>
<proteinExistence type="predicted"/>
<evidence type="ECO:0000259" key="2">
    <source>
        <dbReference type="Pfam" id="PF09740"/>
    </source>
</evidence>
<dbReference type="Proteomes" id="UP000549394">
    <property type="component" value="Unassembled WGS sequence"/>
</dbReference>
<reference evidence="3 4" key="1">
    <citation type="submission" date="2020-08" db="EMBL/GenBank/DDBJ databases">
        <authorList>
            <person name="Hejnol A."/>
        </authorList>
    </citation>
    <scope>NUCLEOTIDE SEQUENCE [LARGE SCALE GENOMIC DNA]</scope>
</reference>
<sequence length="471" mass="54704">MIEIAEEMRNCLIQIQNCFDLLIPSVNFFDIIREEPTQDKDIDSDSNDKDGRQSEDSESESEQLFQQQPWYRNFTPITCSIPDTVNVTETDDNKDIINSLEDQVRLIDARYVPKINKWLEILTKYGSEEDNIKRAIDMKAYMTKAKDKFQHLQIEKKKKTKTIDTQDSDEESDFEEVPEKEGYEANIPEELHEEYGIKKKNIRKAKPTGSWSVLQENSEEDPASYQAAVKAIEKKFEKNTESYNQSSSQDSKSAISGRTKKLKEIAPIVPFGNDLLNWGSKIEVPLLPNYDLEHRFYTKKDIDNEDKIDKNALASYSSRVINYVGKRELAKWKCRALMPNGSLCERMDKKKCPFHGTIIPRNEFGVAAEGYIDESKEIKKKEKNPWEDEELLREIEAAKGVSLMKKKKRGKQKDTQLTNIDKIKNTSRDRLKKKLLHKSAIKRVGELLDTIDMKKHKDKFANTFGRTFTFR</sequence>
<keyword evidence="4" id="KW-1185">Reference proteome</keyword>
<dbReference type="InterPro" id="IPR018610">
    <property type="entry name" value="UVSSA"/>
</dbReference>
<dbReference type="PANTHER" id="PTHR28670">
    <property type="entry name" value="UV-STIMULATED SCAFFOLD PROTEIN A"/>
    <property type="match status" value="1"/>
</dbReference>
<feature type="region of interest" description="Disordered" evidence="1">
    <location>
        <begin position="37"/>
        <end position="65"/>
    </location>
</feature>
<feature type="domain" description="UV-stimulated scaffold protein A C-terminal" evidence="2">
    <location>
        <begin position="266"/>
        <end position="367"/>
    </location>
</feature>
<feature type="compositionally biased region" description="Basic and acidic residues" evidence="1">
    <location>
        <begin position="37"/>
        <end position="55"/>
    </location>
</feature>
<evidence type="ECO:0000313" key="4">
    <source>
        <dbReference type="Proteomes" id="UP000549394"/>
    </source>
</evidence>
<dbReference type="GO" id="GO:0009411">
    <property type="term" value="P:response to UV"/>
    <property type="evidence" value="ECO:0007669"/>
    <property type="project" value="InterPro"/>
</dbReference>
<protein>
    <submittedName>
        <fullName evidence="3">DgyrCDS11609</fullName>
    </submittedName>
</protein>
<dbReference type="GO" id="GO:0006283">
    <property type="term" value="P:transcription-coupled nucleotide-excision repair"/>
    <property type="evidence" value="ECO:0007669"/>
    <property type="project" value="TreeGrafter"/>
</dbReference>
<feature type="compositionally biased region" description="Acidic residues" evidence="1">
    <location>
        <begin position="166"/>
        <end position="176"/>
    </location>
</feature>
<evidence type="ECO:0000256" key="1">
    <source>
        <dbReference type="SAM" id="MobiDB-lite"/>
    </source>
</evidence>
<dbReference type="AlphaFoldDB" id="A0A7I8W3W9"/>
<dbReference type="Pfam" id="PF09740">
    <property type="entry name" value="DUF2043"/>
    <property type="match status" value="1"/>
</dbReference>
<dbReference type="EMBL" id="CAJFCJ010000019">
    <property type="protein sequence ID" value="CAD5123251.1"/>
    <property type="molecule type" value="Genomic_DNA"/>
</dbReference>
<accession>A0A7I8W3W9</accession>
<gene>
    <name evidence="3" type="ORF">DGYR_LOCUS10948</name>
</gene>
<dbReference type="InterPro" id="IPR049431">
    <property type="entry name" value="UVSSA_C"/>
</dbReference>
<comment type="caution">
    <text evidence="3">The sequence shown here is derived from an EMBL/GenBank/DDBJ whole genome shotgun (WGS) entry which is preliminary data.</text>
</comment>
<feature type="region of interest" description="Disordered" evidence="1">
    <location>
        <begin position="160"/>
        <end position="180"/>
    </location>
</feature>
<dbReference type="PANTHER" id="PTHR28670:SF1">
    <property type="entry name" value="UV-STIMULATED SCAFFOLD PROTEIN A"/>
    <property type="match status" value="1"/>
</dbReference>
<organism evidence="3 4">
    <name type="scientific">Dimorphilus gyrociliatus</name>
    <dbReference type="NCBI Taxonomy" id="2664684"/>
    <lineage>
        <taxon>Eukaryota</taxon>
        <taxon>Metazoa</taxon>
        <taxon>Spiralia</taxon>
        <taxon>Lophotrochozoa</taxon>
        <taxon>Annelida</taxon>
        <taxon>Polychaeta</taxon>
        <taxon>Polychaeta incertae sedis</taxon>
        <taxon>Dinophilidae</taxon>
        <taxon>Dimorphilus</taxon>
    </lineage>
</organism>
<dbReference type="GO" id="GO:0005694">
    <property type="term" value="C:chromosome"/>
    <property type="evidence" value="ECO:0007669"/>
    <property type="project" value="TreeGrafter"/>
</dbReference>